<proteinExistence type="predicted"/>
<gene>
    <name evidence="1" type="ORF">H310_12948</name>
</gene>
<dbReference type="EMBL" id="KI913996">
    <property type="protein sequence ID" value="ETV92951.1"/>
    <property type="molecule type" value="Genomic_DNA"/>
</dbReference>
<dbReference type="RefSeq" id="XP_008878472.1">
    <property type="nucleotide sequence ID" value="XM_008880250.1"/>
</dbReference>
<sequence>MKAATQMIVDFPAASCSALHHAKGAVMGHGAGSVANDASCVCCRDWDCFRRRTTGPNDAVDNATTAAVIQLGRGGAHRVRHRGHCAELYVAHVGLAVAHEATCPSHGRARRHVQTSRRRRFAL</sequence>
<reference evidence="1" key="1">
    <citation type="submission" date="2013-12" db="EMBL/GenBank/DDBJ databases">
        <title>The Genome Sequence of Aphanomyces invadans NJM9701.</title>
        <authorList>
            <consortium name="The Broad Institute Genomics Platform"/>
            <person name="Russ C."/>
            <person name="Tyler B."/>
            <person name="van West P."/>
            <person name="Dieguez-Uribeondo J."/>
            <person name="Young S.K."/>
            <person name="Zeng Q."/>
            <person name="Gargeya S."/>
            <person name="Fitzgerald M."/>
            <person name="Abouelleil A."/>
            <person name="Alvarado L."/>
            <person name="Chapman S.B."/>
            <person name="Gainer-Dewar J."/>
            <person name="Goldberg J."/>
            <person name="Griggs A."/>
            <person name="Gujja S."/>
            <person name="Hansen M."/>
            <person name="Howarth C."/>
            <person name="Imamovic A."/>
            <person name="Ireland A."/>
            <person name="Larimer J."/>
            <person name="McCowan C."/>
            <person name="Murphy C."/>
            <person name="Pearson M."/>
            <person name="Poon T.W."/>
            <person name="Priest M."/>
            <person name="Roberts A."/>
            <person name="Saif S."/>
            <person name="Shea T."/>
            <person name="Sykes S."/>
            <person name="Wortman J."/>
            <person name="Nusbaum C."/>
            <person name="Birren B."/>
        </authorList>
    </citation>
    <scope>NUCLEOTIDE SEQUENCE [LARGE SCALE GENOMIC DNA]</scope>
    <source>
        <strain evidence="1">NJM9701</strain>
    </source>
</reference>
<evidence type="ECO:0000313" key="1">
    <source>
        <dbReference type="EMBL" id="ETV92951.1"/>
    </source>
</evidence>
<name>A0A024THA1_9STRA</name>
<dbReference type="AlphaFoldDB" id="A0A024THA1"/>
<accession>A0A024THA1</accession>
<dbReference type="GeneID" id="20089998"/>
<organism evidence="1">
    <name type="scientific">Aphanomyces invadans</name>
    <dbReference type="NCBI Taxonomy" id="157072"/>
    <lineage>
        <taxon>Eukaryota</taxon>
        <taxon>Sar</taxon>
        <taxon>Stramenopiles</taxon>
        <taxon>Oomycota</taxon>
        <taxon>Saprolegniomycetes</taxon>
        <taxon>Saprolegniales</taxon>
        <taxon>Verrucalvaceae</taxon>
        <taxon>Aphanomyces</taxon>
    </lineage>
</organism>
<protein>
    <submittedName>
        <fullName evidence="1">Uncharacterized protein</fullName>
    </submittedName>
</protein>
<dbReference type="VEuPathDB" id="FungiDB:H310_12948"/>